<sequence length="493" mass="56548">MKFLYKYICLGLLMGGLGACESNFEEINTNPNKPDKIAPEFILSDVLVRTAYLYQSDSYMGKLASVNRYITLTRNEADDLFHWTGNSWSGQYEILANNKNLYDLSSELEMKHCQAISLIIKSFLFSYTSDLFGDIPYSKALLSKEENIIYPSYDTQEEVYQGVLSDLKTANELLSSEGFIDEEMDVIYQGDAMKWRKFANSLRLRLLLRVSNKLNDAFAKIQEIANDPSTYPIFESNEDNANLEYLGLITDNMWPGGENRLEVWDFEKRRPSQVLIRHLLERNDPRMKVWFNPVKADPASGISDQNEYVGVPHAIPAPYEYNGGGDNQSLLADIYRKNNHPMVQAMMMNYTEVLFILAETVQKGNVTVSGETAESLYYKAIGASMEQYEVMQEAEDQAYNDQELVKYDNSLEQLITQKWLALWLTGGEAWFNFRRTGFPVFPIGPRAVQKVIPSRMIYPTEEAATNEVNYEQAIVQQGWAEDGINEKIWYLQD</sequence>
<organism evidence="2 3">
    <name type="scientific">Rapidithrix thailandica</name>
    <dbReference type="NCBI Taxonomy" id="413964"/>
    <lineage>
        <taxon>Bacteria</taxon>
        <taxon>Pseudomonadati</taxon>
        <taxon>Bacteroidota</taxon>
        <taxon>Cytophagia</taxon>
        <taxon>Cytophagales</taxon>
        <taxon>Flammeovirgaceae</taxon>
        <taxon>Rapidithrix</taxon>
    </lineage>
</organism>
<dbReference type="PROSITE" id="PS51257">
    <property type="entry name" value="PROKAR_LIPOPROTEIN"/>
    <property type="match status" value="1"/>
</dbReference>
<evidence type="ECO:0000313" key="3">
    <source>
        <dbReference type="Proteomes" id="UP001403385"/>
    </source>
</evidence>
<reference evidence="2 3" key="1">
    <citation type="submission" date="2024-04" db="EMBL/GenBank/DDBJ databases">
        <title>Novel genus in family Flammeovirgaceae.</title>
        <authorList>
            <person name="Nguyen T.H."/>
            <person name="Vuong T.Q."/>
            <person name="Le H."/>
            <person name="Kim S.-G."/>
        </authorList>
    </citation>
    <scope>NUCLEOTIDE SEQUENCE [LARGE SCALE GENOMIC DNA]</scope>
    <source>
        <strain evidence="2 3">JCM 23209</strain>
    </source>
</reference>
<dbReference type="EMBL" id="JBDKWZ010000002">
    <property type="protein sequence ID" value="MEN7547105.1"/>
    <property type="molecule type" value="Genomic_DNA"/>
</dbReference>
<proteinExistence type="predicted"/>
<keyword evidence="3" id="KW-1185">Reference proteome</keyword>
<evidence type="ECO:0000313" key="2">
    <source>
        <dbReference type="EMBL" id="MEN7547105.1"/>
    </source>
</evidence>
<dbReference type="SUPFAM" id="SSF48452">
    <property type="entry name" value="TPR-like"/>
    <property type="match status" value="1"/>
</dbReference>
<dbReference type="AlphaFoldDB" id="A0AAW9RVM4"/>
<accession>A0AAW9RVM4</accession>
<comment type="caution">
    <text evidence="2">The sequence shown here is derived from an EMBL/GenBank/DDBJ whole genome shotgun (WGS) entry which is preliminary data.</text>
</comment>
<feature type="signal peptide" evidence="1">
    <location>
        <begin position="1"/>
        <end position="19"/>
    </location>
</feature>
<dbReference type="Gene3D" id="1.25.40.390">
    <property type="match status" value="1"/>
</dbReference>
<evidence type="ECO:0000256" key="1">
    <source>
        <dbReference type="SAM" id="SignalP"/>
    </source>
</evidence>
<feature type="chain" id="PRO_5043779550" evidence="1">
    <location>
        <begin position="20"/>
        <end position="493"/>
    </location>
</feature>
<name>A0AAW9RVM4_9BACT</name>
<dbReference type="InterPro" id="IPR041662">
    <property type="entry name" value="SusD-like_2"/>
</dbReference>
<dbReference type="InterPro" id="IPR011990">
    <property type="entry name" value="TPR-like_helical_dom_sf"/>
</dbReference>
<keyword evidence="2" id="KW-0449">Lipoprotein</keyword>
<dbReference type="Pfam" id="PF12771">
    <property type="entry name" value="SusD-like_2"/>
    <property type="match status" value="1"/>
</dbReference>
<keyword evidence="1" id="KW-0732">Signal</keyword>
<protein>
    <submittedName>
        <fullName evidence="2">SusD/RagB family nutrient-binding outer membrane lipoprotein</fullName>
    </submittedName>
</protein>
<gene>
    <name evidence="2" type="ORF">AAG747_04255</name>
</gene>
<dbReference type="Proteomes" id="UP001403385">
    <property type="component" value="Unassembled WGS sequence"/>
</dbReference>
<dbReference type="RefSeq" id="WP_346819892.1">
    <property type="nucleotide sequence ID" value="NZ_JBDKWZ010000002.1"/>
</dbReference>